<evidence type="ECO:0000313" key="4">
    <source>
        <dbReference type="Proteomes" id="UP001201980"/>
    </source>
</evidence>
<feature type="signal peptide" evidence="2">
    <location>
        <begin position="1"/>
        <end position="17"/>
    </location>
</feature>
<reference evidence="3" key="1">
    <citation type="submission" date="2022-07" db="EMBL/GenBank/DDBJ databases">
        <title>Draft genome sequence of Zalerion maritima ATCC 34329, a (micro)plastics degrading marine fungus.</title>
        <authorList>
            <person name="Paco A."/>
            <person name="Goncalves M.F.M."/>
            <person name="Rocha-Santos T.A.P."/>
            <person name="Alves A."/>
        </authorList>
    </citation>
    <scope>NUCLEOTIDE SEQUENCE</scope>
    <source>
        <strain evidence="3">ATCC 34329</strain>
    </source>
</reference>
<feature type="region of interest" description="Disordered" evidence="1">
    <location>
        <begin position="230"/>
        <end position="253"/>
    </location>
</feature>
<name>A0AAD5WWG0_9PEZI</name>
<dbReference type="InterPro" id="IPR052953">
    <property type="entry name" value="Ser-rich/MCO-related"/>
</dbReference>
<dbReference type="AlphaFoldDB" id="A0AAD5WWG0"/>
<organism evidence="3 4">
    <name type="scientific">Zalerion maritima</name>
    <dbReference type="NCBI Taxonomy" id="339359"/>
    <lineage>
        <taxon>Eukaryota</taxon>
        <taxon>Fungi</taxon>
        <taxon>Dikarya</taxon>
        <taxon>Ascomycota</taxon>
        <taxon>Pezizomycotina</taxon>
        <taxon>Sordariomycetes</taxon>
        <taxon>Lulworthiomycetidae</taxon>
        <taxon>Lulworthiales</taxon>
        <taxon>Lulworthiaceae</taxon>
        <taxon>Zalerion</taxon>
    </lineage>
</organism>
<evidence type="ECO:0000256" key="1">
    <source>
        <dbReference type="SAM" id="MobiDB-lite"/>
    </source>
</evidence>
<dbReference type="CDD" id="cd00920">
    <property type="entry name" value="Cupredoxin"/>
    <property type="match status" value="1"/>
</dbReference>
<dbReference type="PANTHER" id="PTHR34883:SF4">
    <property type="entry name" value="CUPREDOXIN"/>
    <property type="match status" value="1"/>
</dbReference>
<accession>A0AAD5WWG0</accession>
<dbReference type="EMBL" id="JAKWBI020000035">
    <property type="protein sequence ID" value="KAJ2905236.1"/>
    <property type="molecule type" value="Genomic_DNA"/>
</dbReference>
<evidence type="ECO:0000313" key="3">
    <source>
        <dbReference type="EMBL" id="KAJ2905236.1"/>
    </source>
</evidence>
<proteinExistence type="predicted"/>
<keyword evidence="4" id="KW-1185">Reference proteome</keyword>
<keyword evidence="2" id="KW-0732">Signal</keyword>
<evidence type="ECO:0000256" key="2">
    <source>
        <dbReference type="SAM" id="SignalP"/>
    </source>
</evidence>
<dbReference type="InterPro" id="IPR008972">
    <property type="entry name" value="Cupredoxin"/>
</dbReference>
<comment type="caution">
    <text evidence="3">The sequence shown here is derived from an EMBL/GenBank/DDBJ whole genome shotgun (WGS) entry which is preliminary data.</text>
</comment>
<dbReference type="SUPFAM" id="SSF49503">
    <property type="entry name" value="Cupredoxins"/>
    <property type="match status" value="1"/>
</dbReference>
<feature type="chain" id="PRO_5042235073" evidence="2">
    <location>
        <begin position="18"/>
        <end position="332"/>
    </location>
</feature>
<protein>
    <submittedName>
        <fullName evidence="3">Serine-threonine rich protein</fullName>
    </submittedName>
</protein>
<feature type="compositionally biased region" description="Low complexity" evidence="1">
    <location>
        <begin position="238"/>
        <end position="249"/>
    </location>
</feature>
<gene>
    <name evidence="3" type="ORF">MKZ38_005938</name>
</gene>
<dbReference type="Gene3D" id="2.60.40.420">
    <property type="entry name" value="Cupredoxins - blue copper proteins"/>
    <property type="match status" value="1"/>
</dbReference>
<dbReference type="PANTHER" id="PTHR34883">
    <property type="entry name" value="SERINE-RICH PROTEIN, PUTATIVE-RELATED-RELATED"/>
    <property type="match status" value="1"/>
</dbReference>
<sequence length="332" mass="32728">MKFSTSLLSTLAPVALAKSVHNHYPQRRSAGDLAARNGMAGVGITTNALTEVVVIWVNPGAGAETTTINEQVTVTETVTAGVGGGQTGVAGVSTTIVEGATGTVAGTGATHSVTLGGPGGLAYTPDSVIAAVGDVVVFTFLAQNHSATQSAFDTPCDPLVGGMDTGFQANPDNTIDPAPQVAMQVMVETPLWFYCAQMGHCGKGMTFSINPTADKTQAMFQAMAIQQRGAGDPSAITGGEAPPGAANPADNSTVVDPALTSLSSLPGAESTAIATATGTADVVQGTGTVLPDGSCACAVVVGSGSFPAVGAQGIGNFGGMAGTLPASMVEAI</sequence>
<dbReference type="Proteomes" id="UP001201980">
    <property type="component" value="Unassembled WGS sequence"/>
</dbReference>